<dbReference type="InterPro" id="IPR036259">
    <property type="entry name" value="MFS_trans_sf"/>
</dbReference>
<feature type="compositionally biased region" description="Polar residues" evidence="6">
    <location>
        <begin position="28"/>
        <end position="44"/>
    </location>
</feature>
<dbReference type="KEGG" id="pfp:PFL1_04659"/>
<dbReference type="SUPFAM" id="SSF103473">
    <property type="entry name" value="MFS general substrate transporter"/>
    <property type="match status" value="1"/>
</dbReference>
<evidence type="ECO:0000256" key="5">
    <source>
        <dbReference type="ARBA" id="ARBA00023136"/>
    </source>
</evidence>
<gene>
    <name evidence="9" type="ORF">PFL1_04659</name>
</gene>
<reference evidence="9 10" key="1">
    <citation type="journal article" date="2013" name="Plant Cell">
        <title>The transition from a phytopathogenic smut ancestor to an anamorphic biocontrol agent deciphered by comparative whole-genome analysis.</title>
        <authorList>
            <person name="Lefebvre F."/>
            <person name="Joly D.L."/>
            <person name="Labbe C."/>
            <person name="Teichmann B."/>
            <person name="Linning R."/>
            <person name="Belzile F."/>
            <person name="Bakkeren G."/>
            <person name="Belanger R.R."/>
        </authorList>
    </citation>
    <scope>NUCLEOTIDE SEQUENCE [LARGE SCALE GENOMIC DNA]</scope>
    <source>
        <strain evidence="9 10">PF-1</strain>
    </source>
</reference>
<dbReference type="FunFam" id="1.20.1250.20:FF:000106">
    <property type="entry name" value="MFS transporter, putative"/>
    <property type="match status" value="1"/>
</dbReference>
<evidence type="ECO:0000313" key="10">
    <source>
        <dbReference type="Proteomes" id="UP000053664"/>
    </source>
</evidence>
<feature type="transmembrane region" description="Helical" evidence="7">
    <location>
        <begin position="163"/>
        <end position="180"/>
    </location>
</feature>
<dbReference type="eggNOG" id="KOG2533">
    <property type="taxonomic scope" value="Eukaryota"/>
</dbReference>
<dbReference type="RefSeq" id="XP_007880376.1">
    <property type="nucleotide sequence ID" value="XM_007882185.1"/>
</dbReference>
<evidence type="ECO:0000256" key="3">
    <source>
        <dbReference type="ARBA" id="ARBA00022692"/>
    </source>
</evidence>
<keyword evidence="3 7" id="KW-0812">Transmembrane</keyword>
<dbReference type="InterPro" id="IPR011701">
    <property type="entry name" value="MFS"/>
</dbReference>
<feature type="transmembrane region" description="Helical" evidence="7">
    <location>
        <begin position="373"/>
        <end position="393"/>
    </location>
</feature>
<keyword evidence="2" id="KW-0813">Transport</keyword>
<protein>
    <recommendedName>
        <fullName evidence="8">Major facilitator superfamily (MFS) profile domain-containing protein</fullName>
    </recommendedName>
</protein>
<dbReference type="GO" id="GO:0022857">
    <property type="term" value="F:transmembrane transporter activity"/>
    <property type="evidence" value="ECO:0007669"/>
    <property type="project" value="InterPro"/>
</dbReference>
<name>A0A061H7C1_9BASI</name>
<dbReference type="HOGENOM" id="CLU_001265_2_0_1"/>
<organism evidence="9 10">
    <name type="scientific">Pseudozyma flocculosa PF-1</name>
    <dbReference type="NCBI Taxonomy" id="1277687"/>
    <lineage>
        <taxon>Eukaryota</taxon>
        <taxon>Fungi</taxon>
        <taxon>Dikarya</taxon>
        <taxon>Basidiomycota</taxon>
        <taxon>Ustilaginomycotina</taxon>
        <taxon>Ustilaginomycetes</taxon>
        <taxon>Ustilaginales</taxon>
        <taxon>Ustilaginaceae</taxon>
        <taxon>Pseudozyma</taxon>
    </lineage>
</organism>
<feature type="region of interest" description="Disordered" evidence="6">
    <location>
        <begin position="1"/>
        <end position="49"/>
    </location>
</feature>
<feature type="transmembrane region" description="Helical" evidence="7">
    <location>
        <begin position="399"/>
        <end position="418"/>
    </location>
</feature>
<dbReference type="PANTHER" id="PTHR43791">
    <property type="entry name" value="PERMEASE-RELATED"/>
    <property type="match status" value="1"/>
</dbReference>
<keyword evidence="5 7" id="KW-0472">Membrane</keyword>
<comment type="subcellular location">
    <subcellularLocation>
        <location evidence="1">Membrane</location>
        <topology evidence="1">Multi-pass membrane protein</topology>
    </subcellularLocation>
</comment>
<keyword evidence="4 7" id="KW-1133">Transmembrane helix</keyword>
<sequence length="558" mass="62565">MTVDIEGVPTANASTAPSRPRHEGRSPSLESIASNKAGNIGSTSSHDEGSVLIGRENLSSALPPDDAYEGRHRWDPDAKWTEAEERRVVRKTDLVLLSWLCVMFFGLQLDRGNLSNATADGILADLGLTTDDYNNGTTIQLVAFLAAEFPVQLLTKRYGFRRVLPTLMSLWGIVSLFQAFMTNRTGFYVTRALIGAAEGGFIPSTILFASYFYKSRELSVRLAWFWSTLNVARVISALLAAGILEMRGIAGRPGWFWLFALEGLLTVVLAIVSFLYLPASPTDTRSPLFRRPWYTEREETIMVNRILRDDPAKGRTLLKEPATWADVKATWCDPSLWGLFFIGLVAYIPASPVQAYLTLTLKRLGFSRFDSNMLTIPSAVLQIVTMLALAWSSDRTNERTFHCVFGELWILPLLAALLGLPDGGREWSRFALVTLVSGYPYFHPIVSSWISENTFDVKKRAIAAATYNVIVQVGSLISSQIYRSYDGPYYKQGNTVLISICALSLVAFVVQRQWLVYLNSQKERAWRELSPEEREAYQNDVPARQADGNRRLDFRFAY</sequence>
<dbReference type="Proteomes" id="UP000053664">
    <property type="component" value="Unassembled WGS sequence"/>
</dbReference>
<feature type="domain" description="Major facilitator superfamily (MFS) profile" evidence="8">
    <location>
        <begin position="96"/>
        <end position="519"/>
    </location>
</feature>
<dbReference type="PROSITE" id="PS50850">
    <property type="entry name" value="MFS"/>
    <property type="match status" value="1"/>
</dbReference>
<dbReference type="Pfam" id="PF07690">
    <property type="entry name" value="MFS_1"/>
    <property type="match status" value="1"/>
</dbReference>
<dbReference type="FunFam" id="1.20.1250.20:FF:000247">
    <property type="entry name" value="MFS general substrate transporter"/>
    <property type="match status" value="1"/>
</dbReference>
<feature type="transmembrane region" description="Helical" evidence="7">
    <location>
        <begin position="496"/>
        <end position="517"/>
    </location>
</feature>
<proteinExistence type="predicted"/>
<feature type="transmembrane region" description="Helical" evidence="7">
    <location>
        <begin position="192"/>
        <end position="212"/>
    </location>
</feature>
<evidence type="ECO:0000256" key="6">
    <source>
        <dbReference type="SAM" id="MobiDB-lite"/>
    </source>
</evidence>
<dbReference type="AlphaFoldDB" id="A0A061H7C1"/>
<dbReference type="GeneID" id="19318760"/>
<feature type="transmembrane region" description="Helical" evidence="7">
    <location>
        <begin position="336"/>
        <end position="361"/>
    </location>
</feature>
<dbReference type="PANTHER" id="PTHR43791:SF60">
    <property type="entry name" value="TRANSPORTER, PUTATIVE (AFU_ORTHOLOGUE AFUA_1G17160)-RELATED"/>
    <property type="match status" value="1"/>
</dbReference>
<dbReference type="EMBL" id="KE361637">
    <property type="protein sequence ID" value="EPQ27915.1"/>
    <property type="molecule type" value="Genomic_DNA"/>
</dbReference>
<evidence type="ECO:0000256" key="1">
    <source>
        <dbReference type="ARBA" id="ARBA00004141"/>
    </source>
</evidence>
<evidence type="ECO:0000313" key="9">
    <source>
        <dbReference type="EMBL" id="EPQ27915.1"/>
    </source>
</evidence>
<feature type="transmembrane region" description="Helical" evidence="7">
    <location>
        <begin position="224"/>
        <end position="244"/>
    </location>
</feature>
<feature type="transmembrane region" description="Helical" evidence="7">
    <location>
        <begin position="430"/>
        <end position="450"/>
    </location>
</feature>
<dbReference type="OrthoDB" id="1935484at2759"/>
<evidence type="ECO:0000259" key="8">
    <source>
        <dbReference type="PROSITE" id="PS50850"/>
    </source>
</evidence>
<evidence type="ECO:0000256" key="2">
    <source>
        <dbReference type="ARBA" id="ARBA00022448"/>
    </source>
</evidence>
<dbReference type="InterPro" id="IPR020846">
    <property type="entry name" value="MFS_dom"/>
</dbReference>
<evidence type="ECO:0000256" key="7">
    <source>
        <dbReference type="SAM" id="Phobius"/>
    </source>
</evidence>
<feature type="transmembrane region" description="Helical" evidence="7">
    <location>
        <begin position="256"/>
        <end position="277"/>
    </location>
</feature>
<dbReference type="GO" id="GO:0016020">
    <property type="term" value="C:membrane"/>
    <property type="evidence" value="ECO:0007669"/>
    <property type="project" value="UniProtKB-SubCell"/>
</dbReference>
<accession>A0A061H7C1</accession>
<evidence type="ECO:0000256" key="4">
    <source>
        <dbReference type="ARBA" id="ARBA00022989"/>
    </source>
</evidence>
<dbReference type="Gene3D" id="1.20.1250.20">
    <property type="entry name" value="MFS general substrate transporter like domains"/>
    <property type="match status" value="2"/>
</dbReference>